<sequence>MFNKSKKNDPETTLEDHDTKGSWTERVEVLDDGKTVLYREYPVRFYGLMLIGLLNIASSMSWLSVAPVPDIASSYFGNASLTIVNWFSNVFMLVYLVAGPLSSFVYEKWSIKFGLIIGAVLQTVGSWLRFFSWFVHDGTGRLALALIGQVICAFGQPFILNAATPYAALWFAPDGRSSATIVGGLTNAVGMAIASLVLPALVTDVDEMWTGFLLIACLTTGFTIPTLFIPKAPKTPPSPTADKHEEERIPFLRSLYLLAVNYNFLLILITFGVLCGLFTTVSSVMAQITRPYNISDDEAGYISAGLVVAGIVGAVVMGIFLDKTKRYMLVLRTFVPILGFMYLAFLFVVKEDNFGPIMAVAVVQGFFTFSLLPVALDLSVECSYPVSESISSPLLWLCSQVFGLVILVGMDALREGNDANPPQNMRRALIMAAGLSMPMMLCAFVYNSRNKRLESEAERRAIQQQ</sequence>
<feature type="transmembrane region" description="Helical" evidence="5">
    <location>
        <begin position="299"/>
        <end position="321"/>
    </location>
</feature>
<evidence type="ECO:0000256" key="2">
    <source>
        <dbReference type="ARBA" id="ARBA00022692"/>
    </source>
</evidence>
<feature type="transmembrane region" description="Helical" evidence="5">
    <location>
        <begin position="255"/>
        <end position="279"/>
    </location>
</feature>
<dbReference type="Proteomes" id="UP000242180">
    <property type="component" value="Unassembled WGS sequence"/>
</dbReference>
<feature type="transmembrane region" description="Helical" evidence="5">
    <location>
        <begin position="83"/>
        <end position="106"/>
    </location>
</feature>
<feature type="domain" description="Major facilitator superfamily (MFS) profile" evidence="6">
    <location>
        <begin position="45"/>
        <end position="451"/>
    </location>
</feature>
<feature type="transmembrane region" description="Helical" evidence="5">
    <location>
        <begin position="354"/>
        <end position="378"/>
    </location>
</feature>
<dbReference type="OrthoDB" id="422206at2759"/>
<feature type="transmembrane region" description="Helical" evidence="5">
    <location>
        <begin position="390"/>
        <end position="408"/>
    </location>
</feature>
<feature type="transmembrane region" description="Helical" evidence="5">
    <location>
        <begin position="208"/>
        <end position="229"/>
    </location>
</feature>
<comment type="subcellular location">
    <subcellularLocation>
        <location evidence="1">Membrane</location>
        <topology evidence="1">Multi-pass membrane protein</topology>
    </subcellularLocation>
</comment>
<gene>
    <name evidence="7" type="ORF">BCR43DRAFT_510477</name>
</gene>
<evidence type="ECO:0000313" key="8">
    <source>
        <dbReference type="Proteomes" id="UP000242180"/>
    </source>
</evidence>
<keyword evidence="3 5" id="KW-1133">Transmembrane helix</keyword>
<evidence type="ECO:0000256" key="5">
    <source>
        <dbReference type="SAM" id="Phobius"/>
    </source>
</evidence>
<feature type="transmembrane region" description="Helical" evidence="5">
    <location>
        <begin position="428"/>
        <end position="446"/>
    </location>
</feature>
<evidence type="ECO:0000313" key="7">
    <source>
        <dbReference type="EMBL" id="ORZ03421.1"/>
    </source>
</evidence>
<evidence type="ECO:0000256" key="3">
    <source>
        <dbReference type="ARBA" id="ARBA00022989"/>
    </source>
</evidence>
<keyword evidence="2 5" id="KW-0812">Transmembrane</keyword>
<protein>
    <submittedName>
        <fullName evidence="7">Major facilitator superfamily domain-containing protein</fullName>
    </submittedName>
</protein>
<dbReference type="InterPro" id="IPR049680">
    <property type="entry name" value="FLVCR1-2_SLC49-like"/>
</dbReference>
<proteinExistence type="predicted"/>
<dbReference type="PROSITE" id="PS50850">
    <property type="entry name" value="MFS"/>
    <property type="match status" value="1"/>
</dbReference>
<evidence type="ECO:0000256" key="1">
    <source>
        <dbReference type="ARBA" id="ARBA00004141"/>
    </source>
</evidence>
<dbReference type="GO" id="GO:0022857">
    <property type="term" value="F:transmembrane transporter activity"/>
    <property type="evidence" value="ECO:0007669"/>
    <property type="project" value="InterPro"/>
</dbReference>
<dbReference type="OMA" id="STICWTG"/>
<feature type="transmembrane region" description="Helical" evidence="5">
    <location>
        <begin position="328"/>
        <end position="348"/>
    </location>
</feature>
<reference evidence="7 8" key="1">
    <citation type="submission" date="2016-07" db="EMBL/GenBank/DDBJ databases">
        <title>Pervasive Adenine N6-methylation of Active Genes in Fungi.</title>
        <authorList>
            <consortium name="DOE Joint Genome Institute"/>
            <person name="Mondo S.J."/>
            <person name="Dannebaum R.O."/>
            <person name="Kuo R.C."/>
            <person name="Labutti K."/>
            <person name="Haridas S."/>
            <person name="Kuo A."/>
            <person name="Salamov A."/>
            <person name="Ahrendt S.R."/>
            <person name="Lipzen A."/>
            <person name="Sullivan W."/>
            <person name="Andreopoulos W.B."/>
            <person name="Clum A."/>
            <person name="Lindquist E."/>
            <person name="Daum C."/>
            <person name="Ramamoorthy G.K."/>
            <person name="Gryganskyi A."/>
            <person name="Culley D."/>
            <person name="Magnuson J.K."/>
            <person name="James T.Y."/>
            <person name="O'Malley M.A."/>
            <person name="Stajich J.E."/>
            <person name="Spatafora J.W."/>
            <person name="Visel A."/>
            <person name="Grigoriev I.V."/>
        </authorList>
    </citation>
    <scope>NUCLEOTIDE SEQUENCE [LARGE SCALE GENOMIC DNA]</scope>
    <source>
        <strain evidence="7 8">NRRL 2496</strain>
    </source>
</reference>
<dbReference type="GO" id="GO:0016020">
    <property type="term" value="C:membrane"/>
    <property type="evidence" value="ECO:0007669"/>
    <property type="project" value="UniProtKB-SubCell"/>
</dbReference>
<dbReference type="PANTHER" id="PTHR10924:SF6">
    <property type="entry name" value="SOLUTE CARRIER FAMILY 49 MEMBER A3"/>
    <property type="match status" value="1"/>
</dbReference>
<keyword evidence="4 5" id="KW-0472">Membrane</keyword>
<dbReference type="SUPFAM" id="SSF103473">
    <property type="entry name" value="MFS general substrate transporter"/>
    <property type="match status" value="1"/>
</dbReference>
<feature type="transmembrane region" description="Helical" evidence="5">
    <location>
        <begin position="43"/>
        <end position="63"/>
    </location>
</feature>
<comment type="caution">
    <text evidence="7">The sequence shown here is derived from an EMBL/GenBank/DDBJ whole genome shotgun (WGS) entry which is preliminary data.</text>
</comment>
<dbReference type="InParanoid" id="A0A1X2HV67"/>
<dbReference type="InterPro" id="IPR020846">
    <property type="entry name" value="MFS_dom"/>
</dbReference>
<keyword evidence="8" id="KW-1185">Reference proteome</keyword>
<feature type="transmembrane region" description="Helical" evidence="5">
    <location>
        <begin position="181"/>
        <end position="202"/>
    </location>
</feature>
<dbReference type="EMBL" id="MCGN01000001">
    <property type="protein sequence ID" value="ORZ03421.1"/>
    <property type="molecule type" value="Genomic_DNA"/>
</dbReference>
<feature type="transmembrane region" description="Helical" evidence="5">
    <location>
        <begin position="142"/>
        <end position="169"/>
    </location>
</feature>
<dbReference type="InterPro" id="IPR036259">
    <property type="entry name" value="MFS_trans_sf"/>
</dbReference>
<dbReference type="PANTHER" id="PTHR10924">
    <property type="entry name" value="MAJOR FACILITATOR SUPERFAMILY PROTEIN-RELATED"/>
    <property type="match status" value="1"/>
</dbReference>
<accession>A0A1X2HV67</accession>
<dbReference type="Gene3D" id="1.20.1250.20">
    <property type="entry name" value="MFS general substrate transporter like domains"/>
    <property type="match status" value="2"/>
</dbReference>
<evidence type="ECO:0000259" key="6">
    <source>
        <dbReference type="PROSITE" id="PS50850"/>
    </source>
</evidence>
<name>A0A1X2HV67_SYNRA</name>
<feature type="transmembrane region" description="Helical" evidence="5">
    <location>
        <begin position="113"/>
        <end position="136"/>
    </location>
</feature>
<dbReference type="Pfam" id="PF07690">
    <property type="entry name" value="MFS_1"/>
    <property type="match status" value="1"/>
</dbReference>
<organism evidence="7 8">
    <name type="scientific">Syncephalastrum racemosum</name>
    <name type="common">Filamentous fungus</name>
    <dbReference type="NCBI Taxonomy" id="13706"/>
    <lineage>
        <taxon>Eukaryota</taxon>
        <taxon>Fungi</taxon>
        <taxon>Fungi incertae sedis</taxon>
        <taxon>Mucoromycota</taxon>
        <taxon>Mucoromycotina</taxon>
        <taxon>Mucoromycetes</taxon>
        <taxon>Mucorales</taxon>
        <taxon>Syncephalastraceae</taxon>
        <taxon>Syncephalastrum</taxon>
    </lineage>
</organism>
<dbReference type="AlphaFoldDB" id="A0A1X2HV67"/>
<dbReference type="InterPro" id="IPR011701">
    <property type="entry name" value="MFS"/>
</dbReference>
<evidence type="ECO:0000256" key="4">
    <source>
        <dbReference type="ARBA" id="ARBA00023136"/>
    </source>
</evidence>